<dbReference type="InterPro" id="IPR036397">
    <property type="entry name" value="RNaseH_sf"/>
</dbReference>
<dbReference type="GO" id="GO:0003676">
    <property type="term" value="F:nucleic acid binding"/>
    <property type="evidence" value="ECO:0007669"/>
    <property type="project" value="InterPro"/>
</dbReference>
<dbReference type="InterPro" id="IPR012337">
    <property type="entry name" value="RNaseH-like_sf"/>
</dbReference>
<comment type="caution">
    <text evidence="1">The sequence shown here is derived from an EMBL/GenBank/DDBJ whole genome shotgun (WGS) entry which is preliminary data.</text>
</comment>
<evidence type="ECO:0000313" key="2">
    <source>
        <dbReference type="Proteomes" id="UP000499080"/>
    </source>
</evidence>
<proteinExistence type="predicted"/>
<gene>
    <name evidence="1" type="ORF">AVEN_271074_1</name>
</gene>
<keyword evidence="2" id="KW-1185">Reference proteome</keyword>
<sequence length="152" mass="18045">MLSGCDPLELKLITEIETTREIKKLKATNYLENQRGIDYEIKLRPWERIRIKWEYFQNMTEDHHNFTDGSKIGNIVGTAFIHYANKQEITKSQYRLTDHNTVYMAELFAIHKAIDYILDHELYDVKIVSTSRSALMTIESLSDNREFIWQIK</sequence>
<protein>
    <submittedName>
        <fullName evidence="1">Uncharacterized protein</fullName>
    </submittedName>
</protein>
<dbReference type="Proteomes" id="UP000499080">
    <property type="component" value="Unassembled WGS sequence"/>
</dbReference>
<dbReference type="Gene3D" id="3.30.420.10">
    <property type="entry name" value="Ribonuclease H-like superfamily/Ribonuclease H"/>
    <property type="match status" value="1"/>
</dbReference>
<reference evidence="1 2" key="1">
    <citation type="journal article" date="2019" name="Sci. Rep.">
        <title>Orb-weaving spider Araneus ventricosus genome elucidates the spidroin gene catalogue.</title>
        <authorList>
            <person name="Kono N."/>
            <person name="Nakamura H."/>
            <person name="Ohtoshi R."/>
            <person name="Moran D.A.P."/>
            <person name="Shinohara A."/>
            <person name="Yoshida Y."/>
            <person name="Fujiwara M."/>
            <person name="Mori M."/>
            <person name="Tomita M."/>
            <person name="Arakawa K."/>
        </authorList>
    </citation>
    <scope>NUCLEOTIDE SEQUENCE [LARGE SCALE GENOMIC DNA]</scope>
</reference>
<dbReference type="AlphaFoldDB" id="A0A4Y2FEP9"/>
<dbReference type="EMBL" id="BGPR01000881">
    <property type="protein sequence ID" value="GBM38966.1"/>
    <property type="molecule type" value="Genomic_DNA"/>
</dbReference>
<dbReference type="SUPFAM" id="SSF53098">
    <property type="entry name" value="Ribonuclease H-like"/>
    <property type="match status" value="1"/>
</dbReference>
<evidence type="ECO:0000313" key="1">
    <source>
        <dbReference type="EMBL" id="GBM38966.1"/>
    </source>
</evidence>
<name>A0A4Y2FEP9_ARAVE</name>
<dbReference type="OrthoDB" id="411823at2759"/>
<organism evidence="1 2">
    <name type="scientific">Araneus ventricosus</name>
    <name type="common">Orbweaver spider</name>
    <name type="synonym">Epeira ventricosa</name>
    <dbReference type="NCBI Taxonomy" id="182803"/>
    <lineage>
        <taxon>Eukaryota</taxon>
        <taxon>Metazoa</taxon>
        <taxon>Ecdysozoa</taxon>
        <taxon>Arthropoda</taxon>
        <taxon>Chelicerata</taxon>
        <taxon>Arachnida</taxon>
        <taxon>Araneae</taxon>
        <taxon>Araneomorphae</taxon>
        <taxon>Entelegynae</taxon>
        <taxon>Araneoidea</taxon>
        <taxon>Araneidae</taxon>
        <taxon>Araneus</taxon>
    </lineage>
</organism>
<accession>A0A4Y2FEP9</accession>